<feature type="domain" description="DUF427" evidence="2">
    <location>
        <begin position="56"/>
        <end position="147"/>
    </location>
</feature>
<dbReference type="EMBL" id="SACR01000006">
    <property type="protein sequence ID" value="RVU43794.1"/>
    <property type="molecule type" value="Genomic_DNA"/>
</dbReference>
<evidence type="ECO:0000256" key="1">
    <source>
        <dbReference type="SAM" id="MobiDB-lite"/>
    </source>
</evidence>
<name>A0A437RAT4_9BURK</name>
<evidence type="ECO:0000313" key="3">
    <source>
        <dbReference type="EMBL" id="RVU43794.1"/>
    </source>
</evidence>
<comment type="caution">
    <text evidence="3">The sequence shown here is derived from an EMBL/GenBank/DDBJ whole genome shotgun (WGS) entry which is preliminary data.</text>
</comment>
<dbReference type="Proteomes" id="UP000285575">
    <property type="component" value="Unassembled WGS sequence"/>
</dbReference>
<feature type="region of interest" description="Disordered" evidence="1">
    <location>
        <begin position="23"/>
        <end position="46"/>
    </location>
</feature>
<dbReference type="OrthoDB" id="4565346at2"/>
<dbReference type="Pfam" id="PF04248">
    <property type="entry name" value="NTP_transf_9"/>
    <property type="match status" value="1"/>
</dbReference>
<reference evidence="3 4" key="1">
    <citation type="submission" date="2019-01" db="EMBL/GenBank/DDBJ databases">
        <authorList>
            <person name="Chen W.-M."/>
        </authorList>
    </citation>
    <scope>NUCLEOTIDE SEQUENCE [LARGE SCALE GENOMIC DNA]</scope>
    <source>
        <strain evidence="3 4">KYPY4</strain>
    </source>
</reference>
<dbReference type="RefSeq" id="WP_128230353.1">
    <property type="nucleotide sequence ID" value="NZ_SACR01000006.1"/>
</dbReference>
<evidence type="ECO:0000313" key="4">
    <source>
        <dbReference type="Proteomes" id="UP000285575"/>
    </source>
</evidence>
<organism evidence="3 4">
    <name type="scientific">Rubrivivax rivuli</name>
    <dbReference type="NCBI Taxonomy" id="1862385"/>
    <lineage>
        <taxon>Bacteria</taxon>
        <taxon>Pseudomonadati</taxon>
        <taxon>Pseudomonadota</taxon>
        <taxon>Betaproteobacteria</taxon>
        <taxon>Burkholderiales</taxon>
        <taxon>Sphaerotilaceae</taxon>
        <taxon>Rubrivivax</taxon>
    </lineage>
</organism>
<keyword evidence="4" id="KW-1185">Reference proteome</keyword>
<proteinExistence type="predicted"/>
<dbReference type="PANTHER" id="PTHR43058">
    <property type="entry name" value="SLR0655 PROTEIN"/>
    <property type="match status" value="1"/>
</dbReference>
<protein>
    <submittedName>
        <fullName evidence="3">DUF427 domain-containing protein</fullName>
    </submittedName>
</protein>
<dbReference type="PANTHER" id="PTHR43058:SF1">
    <property type="entry name" value="DUF427 DOMAIN-CONTAINING PROTEIN"/>
    <property type="match status" value="1"/>
</dbReference>
<dbReference type="Gene3D" id="2.170.150.40">
    <property type="entry name" value="Domain of unknown function (DUF427)"/>
    <property type="match status" value="1"/>
</dbReference>
<dbReference type="InterPro" id="IPR007361">
    <property type="entry name" value="DUF427"/>
</dbReference>
<dbReference type="AlphaFoldDB" id="A0A437RAT4"/>
<dbReference type="InterPro" id="IPR038694">
    <property type="entry name" value="DUF427_sf"/>
</dbReference>
<evidence type="ECO:0000259" key="2">
    <source>
        <dbReference type="Pfam" id="PF04248"/>
    </source>
</evidence>
<accession>A0A437RAT4</accession>
<sequence length="188" mass="20673">MNSPTPSPPPWLHEAREQWRWRGQTRPPFADEPGRGQTSVWDFPRPPVLAPEPREVRIVWGGVPVASTTRAVRVLETAHPPTYYVPWADVARHLLHPTPGGSFCEWKGPARHWSLIDGKRQLPSHAWSYPQPLAGAEALAGCVAFYARGLECTVGGLPATPQPGNFYGGWVTPDLAGPFKGEAGSETW</sequence>
<gene>
    <name evidence="3" type="ORF">EOE66_19170</name>
</gene>